<gene>
    <name evidence="5" type="ORF">BC739_000838</name>
</gene>
<dbReference type="Pfam" id="PF01494">
    <property type="entry name" value="FAD_binding_3"/>
    <property type="match status" value="1"/>
</dbReference>
<sequence>MNTDVVLAGGGPTGLMLACELRLANVGVTVVDALPERTGESRAGGIHSRTLEVLDQHGVLDRFLDAGDPTPVGHFSGLWLDFDGLESRHPHPLMLLQSVIERLLERWAAELGVEVRWSSEVTGLRQDENGVEVGLATGTTLNARYLVGRDGGRSAVRKLAGIGFPGTPATMTALLGDVRLPDLPEDFIFMRRCPTGHFSAISLEPGWFRMITSEYDHIPGRDEPTTFAMLREALIRLAGTDYGMHSPKWISRFGDAARQADRYRDGRVLLAGDAAHIHYPAGGQGLNIGVQDAVNLDWKLAAAMRRTRCSTATTPNAIPSRNACCTTPARSRHWPGPAPRWTHCAKCSARSWCSTTSTGTCGR</sequence>
<name>A0ABR6B9V2_9PSEU</name>
<accession>A0ABR6B9V2</accession>
<evidence type="ECO:0000256" key="1">
    <source>
        <dbReference type="ARBA" id="ARBA00001974"/>
    </source>
</evidence>
<protein>
    <submittedName>
        <fullName evidence="5">3-(3-hydroxy-phenyl)propionate hydroxylase</fullName>
        <ecNumber evidence="5">1.14.13.127</ecNumber>
    </submittedName>
</protein>
<evidence type="ECO:0000313" key="6">
    <source>
        <dbReference type="Proteomes" id="UP000517916"/>
    </source>
</evidence>
<dbReference type="PANTHER" id="PTHR43004:SF19">
    <property type="entry name" value="BINDING MONOOXYGENASE, PUTATIVE (JCVI)-RELATED"/>
    <property type="match status" value="1"/>
</dbReference>
<dbReference type="Gene3D" id="3.30.70.2450">
    <property type="match status" value="1"/>
</dbReference>
<dbReference type="GO" id="GO:0008688">
    <property type="term" value="F:3-(3-hydroxyphenyl)propionate hydroxylase activity"/>
    <property type="evidence" value="ECO:0007669"/>
    <property type="project" value="UniProtKB-EC"/>
</dbReference>
<keyword evidence="6" id="KW-1185">Reference proteome</keyword>
<proteinExistence type="predicted"/>
<dbReference type="EMBL" id="JACJID010000001">
    <property type="protein sequence ID" value="MBA8923641.1"/>
    <property type="molecule type" value="Genomic_DNA"/>
</dbReference>
<dbReference type="RefSeq" id="WP_025358790.1">
    <property type="nucleotide sequence ID" value="NZ_BAAABQ010000062.1"/>
</dbReference>
<organism evidence="5 6">
    <name type="scientific">Kutzneria viridogrisea</name>
    <dbReference type="NCBI Taxonomy" id="47990"/>
    <lineage>
        <taxon>Bacteria</taxon>
        <taxon>Bacillati</taxon>
        <taxon>Actinomycetota</taxon>
        <taxon>Actinomycetes</taxon>
        <taxon>Pseudonocardiales</taxon>
        <taxon>Pseudonocardiaceae</taxon>
        <taxon>Kutzneria</taxon>
    </lineage>
</organism>
<comment type="cofactor">
    <cofactor evidence="1">
        <name>FAD</name>
        <dbReference type="ChEBI" id="CHEBI:57692"/>
    </cofactor>
</comment>
<dbReference type="PRINTS" id="PR00420">
    <property type="entry name" value="RNGMNOXGNASE"/>
</dbReference>
<dbReference type="InterPro" id="IPR050641">
    <property type="entry name" value="RIFMO-like"/>
</dbReference>
<evidence type="ECO:0000256" key="3">
    <source>
        <dbReference type="ARBA" id="ARBA00022827"/>
    </source>
</evidence>
<dbReference type="Proteomes" id="UP000517916">
    <property type="component" value="Unassembled WGS sequence"/>
</dbReference>
<dbReference type="SUPFAM" id="SSF51905">
    <property type="entry name" value="FAD/NAD(P)-binding domain"/>
    <property type="match status" value="1"/>
</dbReference>
<feature type="domain" description="FAD-binding" evidence="4">
    <location>
        <begin position="3"/>
        <end position="306"/>
    </location>
</feature>
<reference evidence="5 6" key="1">
    <citation type="submission" date="2020-08" db="EMBL/GenBank/DDBJ databases">
        <title>Genomic Encyclopedia of Archaeal and Bacterial Type Strains, Phase II (KMG-II): from individual species to whole genera.</title>
        <authorList>
            <person name="Goeker M."/>
        </authorList>
    </citation>
    <scope>NUCLEOTIDE SEQUENCE [LARGE SCALE GENOMIC DNA]</scope>
    <source>
        <strain evidence="5 6">DSM 43850</strain>
    </source>
</reference>
<dbReference type="InterPro" id="IPR036188">
    <property type="entry name" value="FAD/NAD-bd_sf"/>
</dbReference>
<keyword evidence="2" id="KW-0285">Flavoprotein</keyword>
<evidence type="ECO:0000259" key="4">
    <source>
        <dbReference type="Pfam" id="PF01494"/>
    </source>
</evidence>
<keyword evidence="5" id="KW-0560">Oxidoreductase</keyword>
<evidence type="ECO:0000313" key="5">
    <source>
        <dbReference type="EMBL" id="MBA8923641.1"/>
    </source>
</evidence>
<dbReference type="PANTHER" id="PTHR43004">
    <property type="entry name" value="TRK SYSTEM POTASSIUM UPTAKE PROTEIN"/>
    <property type="match status" value="1"/>
</dbReference>
<dbReference type="EC" id="1.14.13.127" evidence="5"/>
<keyword evidence="3" id="KW-0274">FAD</keyword>
<dbReference type="InterPro" id="IPR002938">
    <property type="entry name" value="FAD-bd"/>
</dbReference>
<dbReference type="Gene3D" id="3.50.50.60">
    <property type="entry name" value="FAD/NAD(P)-binding domain"/>
    <property type="match status" value="2"/>
</dbReference>
<comment type="caution">
    <text evidence="5">The sequence shown here is derived from an EMBL/GenBank/DDBJ whole genome shotgun (WGS) entry which is preliminary data.</text>
</comment>
<evidence type="ECO:0000256" key="2">
    <source>
        <dbReference type="ARBA" id="ARBA00022630"/>
    </source>
</evidence>